<name>A0A699ZZ54_HAELA</name>
<reference evidence="1 2" key="1">
    <citation type="submission" date="2020-02" db="EMBL/GenBank/DDBJ databases">
        <title>Draft genome sequence of Haematococcus lacustris strain NIES-144.</title>
        <authorList>
            <person name="Morimoto D."/>
            <person name="Nakagawa S."/>
            <person name="Yoshida T."/>
            <person name="Sawayama S."/>
        </authorList>
    </citation>
    <scope>NUCLEOTIDE SEQUENCE [LARGE SCALE GENOMIC DNA]</scope>
    <source>
        <strain evidence="1 2">NIES-144</strain>
    </source>
</reference>
<accession>A0A699ZZ54</accession>
<protein>
    <submittedName>
        <fullName evidence="1">Uncharacterized protein</fullName>
    </submittedName>
</protein>
<sequence>MSCRQHVRSNFSFDDIIERADNCLENRPEQQRKEAVAAQVAHVARWTDPRQQWNGLTVAEEGGSCCWRIRLGSLVTQSSQQPCWQPLDPGWEEWRERQRLILGRRVGMECWEVVVRGGSVAGVGDKELDGAGWRMGKAARAEGVEGAGNRFDVLAKLQGTEPHLRFAMKPALRVHGARPAATRAAIVADLFLLR</sequence>
<organism evidence="1 2">
    <name type="scientific">Haematococcus lacustris</name>
    <name type="common">Green alga</name>
    <name type="synonym">Haematococcus pluvialis</name>
    <dbReference type="NCBI Taxonomy" id="44745"/>
    <lineage>
        <taxon>Eukaryota</taxon>
        <taxon>Viridiplantae</taxon>
        <taxon>Chlorophyta</taxon>
        <taxon>core chlorophytes</taxon>
        <taxon>Chlorophyceae</taxon>
        <taxon>CS clade</taxon>
        <taxon>Chlamydomonadales</taxon>
        <taxon>Haematococcaceae</taxon>
        <taxon>Haematococcus</taxon>
    </lineage>
</organism>
<dbReference type="Proteomes" id="UP000485058">
    <property type="component" value="Unassembled WGS sequence"/>
</dbReference>
<keyword evidence="2" id="KW-1185">Reference proteome</keyword>
<comment type="caution">
    <text evidence="1">The sequence shown here is derived from an EMBL/GenBank/DDBJ whole genome shotgun (WGS) entry which is preliminary data.</text>
</comment>
<evidence type="ECO:0000313" key="1">
    <source>
        <dbReference type="EMBL" id="GFH27455.1"/>
    </source>
</evidence>
<evidence type="ECO:0000313" key="2">
    <source>
        <dbReference type="Proteomes" id="UP000485058"/>
    </source>
</evidence>
<dbReference type="EMBL" id="BLLF01003482">
    <property type="protein sequence ID" value="GFH27455.1"/>
    <property type="molecule type" value="Genomic_DNA"/>
</dbReference>
<proteinExistence type="predicted"/>
<dbReference type="AlphaFoldDB" id="A0A699ZZ54"/>
<gene>
    <name evidence="1" type="ORF">HaLaN_25777</name>
</gene>